<dbReference type="AlphaFoldDB" id="A0A1D9G9S3"/>
<reference evidence="2" key="1">
    <citation type="submission" date="2016-10" db="EMBL/GenBank/DDBJ databases">
        <title>Comparative genomics uncovers the prolific and rare metabolic potential of the cyanobacterial genus Moorea.</title>
        <authorList>
            <person name="Leao T."/>
            <person name="Castelao G."/>
            <person name="Korobeynikov A."/>
            <person name="Monroe E.A."/>
            <person name="Podell S."/>
            <person name="Glukhov E."/>
            <person name="Allen E."/>
            <person name="Gerwick W.H."/>
            <person name="Gerwick L."/>
        </authorList>
    </citation>
    <scope>NUCLEOTIDE SEQUENCE [LARGE SCALE GENOMIC DNA]</scope>
    <source>
        <strain evidence="2">JHB</strain>
    </source>
</reference>
<protein>
    <submittedName>
        <fullName evidence="1">Uncharacterized protein</fullName>
    </submittedName>
</protein>
<evidence type="ECO:0000313" key="1">
    <source>
        <dbReference type="EMBL" id="AOY84363.1"/>
    </source>
</evidence>
<proteinExistence type="predicted"/>
<dbReference type="Proteomes" id="UP000176944">
    <property type="component" value="Chromosome"/>
</dbReference>
<gene>
    <name evidence="1" type="ORF">BJP36_35000</name>
</gene>
<organism evidence="1 2">
    <name type="scientific">Moorena producens (strain JHB)</name>
    <dbReference type="NCBI Taxonomy" id="1454205"/>
    <lineage>
        <taxon>Bacteria</taxon>
        <taxon>Bacillati</taxon>
        <taxon>Cyanobacteriota</taxon>
        <taxon>Cyanophyceae</taxon>
        <taxon>Coleofasciculales</taxon>
        <taxon>Coleofasciculaceae</taxon>
        <taxon>Moorena</taxon>
    </lineage>
</organism>
<name>A0A1D9G9S3_MOOP1</name>
<evidence type="ECO:0000313" key="2">
    <source>
        <dbReference type="Proteomes" id="UP000176944"/>
    </source>
</evidence>
<dbReference type="EMBL" id="CP017708">
    <property type="protein sequence ID" value="AOY84363.1"/>
    <property type="molecule type" value="Genomic_DNA"/>
</dbReference>
<sequence>MAAGEGFLPPWTRGKSNRGNKFFSLISQRNQFTGDLLAMITISDLKVSRENCLTELKDAEMMGHIIGGFTLRVRGIGFGLGNQLGFDLDDDGTIVATEIFTPLSGTFGFDIDFSKLKKPEPDHTSTEDCPEDW</sequence>
<accession>A0A1D9G9S3</accession>